<evidence type="ECO:0000313" key="9">
    <source>
        <dbReference type="Proteomes" id="UP000274756"/>
    </source>
</evidence>
<feature type="domain" description="DNA mismatch repair proteins mutS family" evidence="6">
    <location>
        <begin position="599"/>
        <end position="615"/>
    </location>
</feature>
<evidence type="ECO:0000256" key="1">
    <source>
        <dbReference type="ARBA" id="ARBA00006271"/>
    </source>
</evidence>
<dbReference type="STRING" id="318479.A0A158Q6I6"/>
<dbReference type="Proteomes" id="UP000038040">
    <property type="component" value="Unplaced"/>
</dbReference>
<dbReference type="GO" id="GO:0005524">
    <property type="term" value="F:ATP binding"/>
    <property type="evidence" value="ECO:0007669"/>
    <property type="project" value="UniProtKB-KW"/>
</dbReference>
<protein>
    <submittedName>
        <fullName evidence="10">DNA_MISMATCH_REPAIR_2 domain-containing protein</fullName>
    </submittedName>
</protein>
<keyword evidence="9" id="KW-1185">Reference proteome</keyword>
<dbReference type="AlphaFoldDB" id="A0A158Q6I6"/>
<dbReference type="InterPro" id="IPR036187">
    <property type="entry name" value="DNA_mismatch_repair_MutS_sf"/>
</dbReference>
<proteinExistence type="inferred from homology"/>
<dbReference type="InterPro" id="IPR007696">
    <property type="entry name" value="DNA_mismatch_repair_MutS_core"/>
</dbReference>
<evidence type="ECO:0000313" key="10">
    <source>
        <dbReference type="WBParaSite" id="DME_0001020001-mRNA-1"/>
    </source>
</evidence>
<organism evidence="8 10">
    <name type="scientific">Dracunculus medinensis</name>
    <name type="common">Guinea worm</name>
    <dbReference type="NCBI Taxonomy" id="318479"/>
    <lineage>
        <taxon>Eukaryota</taxon>
        <taxon>Metazoa</taxon>
        <taxon>Ecdysozoa</taxon>
        <taxon>Nematoda</taxon>
        <taxon>Chromadorea</taxon>
        <taxon>Rhabditida</taxon>
        <taxon>Spirurina</taxon>
        <taxon>Dracunculoidea</taxon>
        <taxon>Dracunculidae</taxon>
        <taxon>Dracunculus</taxon>
    </lineage>
</organism>
<reference evidence="7 9" key="2">
    <citation type="submission" date="2018-11" db="EMBL/GenBank/DDBJ databases">
        <authorList>
            <consortium name="Pathogen Informatics"/>
        </authorList>
    </citation>
    <scope>NUCLEOTIDE SEQUENCE [LARGE SCALE GENOMIC DNA]</scope>
</reference>
<dbReference type="PANTHER" id="PTHR11361">
    <property type="entry name" value="DNA MISMATCH REPAIR PROTEIN MUTS FAMILY MEMBER"/>
    <property type="match status" value="1"/>
</dbReference>
<dbReference type="GO" id="GO:0005634">
    <property type="term" value="C:nucleus"/>
    <property type="evidence" value="ECO:0007669"/>
    <property type="project" value="TreeGrafter"/>
</dbReference>
<dbReference type="Pfam" id="PF05190">
    <property type="entry name" value="MutS_IV"/>
    <property type="match status" value="1"/>
</dbReference>
<accession>A0A158Q6I6</accession>
<dbReference type="PIRSF" id="PIRSF005813">
    <property type="entry name" value="MSH2"/>
    <property type="match status" value="1"/>
</dbReference>
<comment type="similarity">
    <text evidence="1">Belongs to the DNA mismatch repair MutS family.</text>
</comment>
<dbReference type="EMBL" id="UYYG01000171">
    <property type="protein sequence ID" value="VDN53737.1"/>
    <property type="molecule type" value="Genomic_DNA"/>
</dbReference>
<evidence type="ECO:0000256" key="4">
    <source>
        <dbReference type="ARBA" id="ARBA00023125"/>
    </source>
</evidence>
<evidence type="ECO:0000313" key="7">
    <source>
        <dbReference type="EMBL" id="VDN53737.1"/>
    </source>
</evidence>
<dbReference type="GO" id="GO:0030983">
    <property type="term" value="F:mismatched DNA binding"/>
    <property type="evidence" value="ECO:0007669"/>
    <property type="project" value="InterPro"/>
</dbReference>
<dbReference type="InterPro" id="IPR000432">
    <property type="entry name" value="DNA_mismatch_repair_MutS_C"/>
</dbReference>
<dbReference type="OrthoDB" id="276261at2759"/>
<dbReference type="Pfam" id="PF00488">
    <property type="entry name" value="MutS_V"/>
    <property type="match status" value="1"/>
</dbReference>
<evidence type="ECO:0000256" key="3">
    <source>
        <dbReference type="ARBA" id="ARBA00022840"/>
    </source>
</evidence>
<dbReference type="GO" id="GO:0140664">
    <property type="term" value="F:ATP-dependent DNA damage sensor activity"/>
    <property type="evidence" value="ECO:0007669"/>
    <property type="project" value="InterPro"/>
</dbReference>
<dbReference type="WBParaSite" id="DME_0001020001-mRNA-1">
    <property type="protein sequence ID" value="DME_0001020001-mRNA-1"/>
    <property type="gene ID" value="DME_0001020001"/>
</dbReference>
<dbReference type="SMART" id="SM00534">
    <property type="entry name" value="MUTSac"/>
    <property type="match status" value="1"/>
</dbReference>
<dbReference type="Gene3D" id="3.30.420.110">
    <property type="entry name" value="MutS, connector domain"/>
    <property type="match status" value="1"/>
</dbReference>
<reference evidence="10" key="1">
    <citation type="submission" date="2016-04" db="UniProtKB">
        <authorList>
            <consortium name="WormBaseParasite"/>
        </authorList>
    </citation>
    <scope>IDENTIFICATION</scope>
</reference>
<keyword evidence="5" id="KW-0469">Meiosis</keyword>
<evidence type="ECO:0000256" key="2">
    <source>
        <dbReference type="ARBA" id="ARBA00022741"/>
    </source>
</evidence>
<dbReference type="InterPro" id="IPR036678">
    <property type="entry name" value="MutS_con_dom_sf"/>
</dbReference>
<dbReference type="GO" id="GO:0007131">
    <property type="term" value="P:reciprocal meiotic recombination"/>
    <property type="evidence" value="ECO:0007669"/>
    <property type="project" value="TreeGrafter"/>
</dbReference>
<dbReference type="SUPFAM" id="SSF52540">
    <property type="entry name" value="P-loop containing nucleoside triphosphate hydrolases"/>
    <property type="match status" value="1"/>
</dbReference>
<dbReference type="PROSITE" id="PS00486">
    <property type="entry name" value="DNA_MISMATCH_REPAIR_2"/>
    <property type="match status" value="1"/>
</dbReference>
<evidence type="ECO:0000259" key="6">
    <source>
        <dbReference type="PROSITE" id="PS00486"/>
    </source>
</evidence>
<sequence>MASVNCGIRFTITGNYLCTVYFVLFKHSLFAALVEGRGNARGEIGLACMDATCSYLFLYQFLDSASYVRLRMQLHILEPIEIIIPEVTCERSANMNVIIELIRSNFPHIEITMVNRRYFKYYCMAATAALIKYVEKIQDIFFAQGTLNIVYQSTEKSCLIDVNTMHSIEIIERMCEKYKVVGHSLYSILNECQTGGGIRMLRSNLLQPSADLEAINARLDAIEELITNQPKRDRLRLIIGNAFDIQHLITLCCYLEKNNETVRTAEQRISQILSLKQTLQLIMPLKQALDSSSCRLFQVCFKQLNDKRLMQIMDLLDEALEPSMIIAEKSALAMRYRRCYALRAGQDNMIDLARKGYEELIRDMQEKSEEEKQQLPDARLVYTTHRGFHFSMTCFDPLSIIKLPSHFIQIVRHQASISFTTQSFIRYNDRIQNAVNEIMIRSNALIIRPLIPSLYHLIEVISLVDFITCLALYAVKVATVRPIFSAANSMVIKQGRHPLLDFSRGNVVANDAYLSAESYMAVITGPNMAGKSTYLKQICLLQVLAQTGSFVPAEFAAFPLITRIFSCLDHNDNLIANLSSFALEMSEMVTILTSANSSSLIIIDELARSTAIEEGVSICYAICEELLKLKVVIIHIHQNYHFSVNFKTVMHDGGTPLNALEITHRLCKGSYKKTLYDLLEGLNIAELSTFPREVLDDARSLAEILCAHKERPKKYDAEIKKKLHILRIINKLRSVLPILQKVEIEAAKNYLLNLRKQFYDNVNTND</sequence>
<dbReference type="PANTHER" id="PTHR11361:SF21">
    <property type="entry name" value="MUTS PROTEIN HOMOLOG 4"/>
    <property type="match status" value="1"/>
</dbReference>
<dbReference type="InterPro" id="IPR027417">
    <property type="entry name" value="P-loop_NTPase"/>
</dbReference>
<dbReference type="InterPro" id="IPR007861">
    <property type="entry name" value="DNA_mismatch_repair_MutS_clamp"/>
</dbReference>
<evidence type="ECO:0000256" key="5">
    <source>
        <dbReference type="ARBA" id="ARBA00023254"/>
    </source>
</evidence>
<dbReference type="InterPro" id="IPR011184">
    <property type="entry name" value="DNA_mismatch_repair_Msh2"/>
</dbReference>
<dbReference type="SUPFAM" id="SSF53150">
    <property type="entry name" value="DNA repair protein MutS, domain II"/>
    <property type="match status" value="1"/>
</dbReference>
<dbReference type="Gene3D" id="1.10.1420.10">
    <property type="match status" value="2"/>
</dbReference>
<dbReference type="InterPro" id="IPR045076">
    <property type="entry name" value="MutS"/>
</dbReference>
<dbReference type="Proteomes" id="UP000274756">
    <property type="component" value="Unassembled WGS sequence"/>
</dbReference>
<keyword evidence="4" id="KW-0238">DNA-binding</keyword>
<keyword evidence="3" id="KW-0067">ATP-binding</keyword>
<dbReference type="Gene3D" id="3.40.50.300">
    <property type="entry name" value="P-loop containing nucleotide triphosphate hydrolases"/>
    <property type="match status" value="1"/>
</dbReference>
<keyword evidence="2" id="KW-0547">Nucleotide-binding</keyword>
<dbReference type="GO" id="GO:0006298">
    <property type="term" value="P:mismatch repair"/>
    <property type="evidence" value="ECO:0007669"/>
    <property type="project" value="InterPro"/>
</dbReference>
<dbReference type="SUPFAM" id="SSF48334">
    <property type="entry name" value="DNA repair protein MutS, domain III"/>
    <property type="match status" value="1"/>
</dbReference>
<dbReference type="Pfam" id="PF05192">
    <property type="entry name" value="MutS_III"/>
    <property type="match status" value="1"/>
</dbReference>
<name>A0A158Q6I6_DRAME</name>
<dbReference type="SMART" id="SM00533">
    <property type="entry name" value="MUTSd"/>
    <property type="match status" value="1"/>
</dbReference>
<gene>
    <name evidence="7" type="ORF">DME_LOCUS3710</name>
</gene>
<evidence type="ECO:0000313" key="8">
    <source>
        <dbReference type="Proteomes" id="UP000038040"/>
    </source>
</evidence>